<dbReference type="RefSeq" id="WP_215609777.1">
    <property type="nucleotide sequence ID" value="NZ_JADOES010000031.1"/>
</dbReference>
<dbReference type="PANTHER" id="PTHR33740:SF3">
    <property type="entry name" value="GPI-ANCHORED ADHESIN-LIKE PROTEIN"/>
    <property type="match status" value="1"/>
</dbReference>
<reference evidence="2" key="1">
    <citation type="submission" date="2020-11" db="EMBL/GenBank/DDBJ databases">
        <authorList>
            <person name="Konstantinou D."/>
            <person name="Gkelis S."/>
            <person name="Popin R."/>
            <person name="Fewer D."/>
            <person name="Sivonen K."/>
        </authorList>
    </citation>
    <scope>NUCLEOTIDE SEQUENCE</scope>
    <source>
        <strain evidence="2">TAU-MAC 1115</strain>
    </source>
</reference>
<evidence type="ECO:0000313" key="2">
    <source>
        <dbReference type="EMBL" id="MBT9316711.1"/>
    </source>
</evidence>
<dbReference type="EMBL" id="JADOES010000031">
    <property type="protein sequence ID" value="MBT9316711.1"/>
    <property type="molecule type" value="Genomic_DNA"/>
</dbReference>
<feature type="compositionally biased region" description="Low complexity" evidence="1">
    <location>
        <begin position="53"/>
        <end position="71"/>
    </location>
</feature>
<dbReference type="AlphaFoldDB" id="A0A947DH08"/>
<feature type="region of interest" description="Disordered" evidence="1">
    <location>
        <begin position="320"/>
        <end position="341"/>
    </location>
</feature>
<accession>A0A947DH08</accession>
<feature type="compositionally biased region" description="Basic and acidic residues" evidence="1">
    <location>
        <begin position="35"/>
        <end position="45"/>
    </location>
</feature>
<proteinExistence type="predicted"/>
<comment type="caution">
    <text evidence="2">The sequence shown here is derived from an EMBL/GenBank/DDBJ whole genome shotgun (WGS) entry which is preliminary data.</text>
</comment>
<feature type="compositionally biased region" description="Basic and acidic residues" evidence="1">
    <location>
        <begin position="324"/>
        <end position="335"/>
    </location>
</feature>
<evidence type="ECO:0000313" key="3">
    <source>
        <dbReference type="Proteomes" id="UP000717364"/>
    </source>
</evidence>
<dbReference type="PROSITE" id="PS51257">
    <property type="entry name" value="PROKAR_LIPOPROTEIN"/>
    <property type="match status" value="1"/>
</dbReference>
<sequence length="341" mass="37165">MQYPPRQHVVKSFSFILCLMLASCEGSPWGTSLEKNLEPDPRLLDEETANSKTASTPDVASTATSSSTSVADEPEATNETESLEAEELATPTFTQASYTDIGEAPEELQQYIEDLVLLDVLMLIDVKADDNVERNPNEFLPNEIITRREYARWLIAVNNHFYSDQRAKKIRPAVESSKPAFQDVGVTNIDFSAIQGLAEAGIIPSSLNGSSTAVKFRPDAPLTRKDLILWKVPLDTRSTLPDATGKAVIEAWGFQDAGKIEPAALKAVLADHGNGEFANIRRALGYTTLFQPEKGVTRAEAAAVLWRFGNSTEGITAAELLASDGDKSDDNKADTTQETNE</sequence>
<organism evidence="2 3">
    <name type="scientific">Leptothoe spongobia TAU-MAC 1115</name>
    <dbReference type="NCBI Taxonomy" id="1967444"/>
    <lineage>
        <taxon>Bacteria</taxon>
        <taxon>Bacillati</taxon>
        <taxon>Cyanobacteriota</taxon>
        <taxon>Cyanophyceae</taxon>
        <taxon>Nodosilineales</taxon>
        <taxon>Cymatolegaceae</taxon>
        <taxon>Leptothoe</taxon>
        <taxon>Leptothoe spongobia</taxon>
    </lineage>
</organism>
<gene>
    <name evidence="2" type="ORF">IXB50_14880</name>
</gene>
<feature type="compositionally biased region" description="Acidic residues" evidence="1">
    <location>
        <begin position="72"/>
        <end position="87"/>
    </location>
</feature>
<feature type="region of interest" description="Disordered" evidence="1">
    <location>
        <begin position="33"/>
        <end position="91"/>
    </location>
</feature>
<evidence type="ECO:0000256" key="1">
    <source>
        <dbReference type="SAM" id="MobiDB-lite"/>
    </source>
</evidence>
<name>A0A947DH08_9CYAN</name>
<protein>
    <submittedName>
        <fullName evidence="2">S-layer homology domain-containing protein</fullName>
    </submittedName>
</protein>
<keyword evidence="3" id="KW-1185">Reference proteome</keyword>
<dbReference type="PANTHER" id="PTHR33740">
    <property type="entry name" value="GPI-ANCHORED ADHESIN-LIKE PROTEIN"/>
    <property type="match status" value="1"/>
</dbReference>
<reference evidence="2" key="2">
    <citation type="journal article" date="2021" name="Mar. Drugs">
        <title>Genome Reduction and Secondary Metabolism of the Marine Sponge-Associated Cyanobacterium Leptothoe.</title>
        <authorList>
            <person name="Konstantinou D."/>
            <person name="Popin R.V."/>
            <person name="Fewer D.P."/>
            <person name="Sivonen K."/>
            <person name="Gkelis S."/>
        </authorList>
    </citation>
    <scope>NUCLEOTIDE SEQUENCE</scope>
    <source>
        <strain evidence="2">TAU-MAC 1115</strain>
    </source>
</reference>
<dbReference type="Proteomes" id="UP000717364">
    <property type="component" value="Unassembled WGS sequence"/>
</dbReference>